<feature type="domain" description="(S)-ureidoglycine aminohydrolase cupin" evidence="2">
    <location>
        <begin position="122"/>
        <end position="162"/>
    </location>
</feature>
<feature type="signal peptide" evidence="1">
    <location>
        <begin position="1"/>
        <end position="29"/>
    </location>
</feature>
<dbReference type="Proteomes" id="UP000199317">
    <property type="component" value="Unassembled WGS sequence"/>
</dbReference>
<evidence type="ECO:0000313" key="3">
    <source>
        <dbReference type="EMBL" id="SDO83920.1"/>
    </source>
</evidence>
<dbReference type="InterPro" id="IPR011051">
    <property type="entry name" value="RmlC_Cupin_sf"/>
</dbReference>
<protein>
    <recommendedName>
        <fullName evidence="2">(S)-ureidoglycine aminohydrolase cupin domain-containing protein</fullName>
    </recommendedName>
</protein>
<dbReference type="SUPFAM" id="SSF51182">
    <property type="entry name" value="RmlC-like cupins"/>
    <property type="match status" value="1"/>
</dbReference>
<dbReference type="InterPro" id="IPR008579">
    <property type="entry name" value="UGlyAH_Cupin_dom"/>
</dbReference>
<proteinExistence type="predicted"/>
<dbReference type="RefSeq" id="WP_225978993.1">
    <property type="nucleotide sequence ID" value="NZ_CP028290.1"/>
</dbReference>
<dbReference type="AlphaFoldDB" id="A0A1H0MUX9"/>
<dbReference type="Gene3D" id="2.60.120.10">
    <property type="entry name" value="Jelly Rolls"/>
    <property type="match status" value="1"/>
</dbReference>
<evidence type="ECO:0000256" key="1">
    <source>
        <dbReference type="SAM" id="SignalP"/>
    </source>
</evidence>
<gene>
    <name evidence="3" type="ORF">SAMN04489708_10470</name>
</gene>
<organism evidence="3 4">
    <name type="scientific">Paracidovorax cattleyae</name>
    <dbReference type="NCBI Taxonomy" id="80868"/>
    <lineage>
        <taxon>Bacteria</taxon>
        <taxon>Pseudomonadati</taxon>
        <taxon>Pseudomonadota</taxon>
        <taxon>Betaproteobacteria</taxon>
        <taxon>Burkholderiales</taxon>
        <taxon>Comamonadaceae</taxon>
        <taxon>Paracidovorax</taxon>
    </lineage>
</organism>
<keyword evidence="4" id="KW-1185">Reference proteome</keyword>
<dbReference type="InterPro" id="IPR014710">
    <property type="entry name" value="RmlC-like_jellyroll"/>
</dbReference>
<sequence>MYLIQSRLGKVTYLFFVCASLAGSHAAMAANSGIPVRLAIATKAAPASSPAAAPDLRPVVLVPKSVPATARTVKASDRDPHYITRNGMHFTYRCHVPCTLPGQVAAIEVCEIEPVGLEILPWPETEVIHIMQGMVTVTGTDGLGKTYSAGDIFVLPQGLKGYVEPDPEAPQGRCTAAAVLEGMKVPCQEAAT</sequence>
<keyword evidence="1" id="KW-0732">Signal</keyword>
<name>A0A1H0MUX9_9BURK</name>
<evidence type="ECO:0000313" key="4">
    <source>
        <dbReference type="Proteomes" id="UP000199317"/>
    </source>
</evidence>
<dbReference type="Pfam" id="PF05899">
    <property type="entry name" value="Cupin_3"/>
    <property type="match status" value="1"/>
</dbReference>
<accession>A0A1H0MUX9</accession>
<reference evidence="4" key="1">
    <citation type="submission" date="2016-10" db="EMBL/GenBank/DDBJ databases">
        <authorList>
            <person name="Varghese N."/>
            <person name="Submissions S."/>
        </authorList>
    </citation>
    <scope>NUCLEOTIDE SEQUENCE [LARGE SCALE GENOMIC DNA]</scope>
    <source>
        <strain evidence="4">DSM 17101</strain>
    </source>
</reference>
<evidence type="ECO:0000259" key="2">
    <source>
        <dbReference type="Pfam" id="PF05899"/>
    </source>
</evidence>
<dbReference type="EMBL" id="FNJL01000004">
    <property type="protein sequence ID" value="SDO83920.1"/>
    <property type="molecule type" value="Genomic_DNA"/>
</dbReference>
<feature type="chain" id="PRO_5011667434" description="(S)-ureidoglycine aminohydrolase cupin domain-containing protein" evidence="1">
    <location>
        <begin position="30"/>
        <end position="192"/>
    </location>
</feature>